<evidence type="ECO:0000313" key="3">
    <source>
        <dbReference type="RefSeq" id="XP_030767221.1"/>
    </source>
</evidence>
<dbReference type="RefSeq" id="XP_030767221.1">
    <property type="nucleotide sequence ID" value="XM_030911361.1"/>
</dbReference>
<dbReference type="KEGG" id="soy:115890984"/>
<gene>
    <name evidence="3 4" type="primary">LOC115890984</name>
</gene>
<proteinExistence type="predicted"/>
<dbReference type="Proteomes" id="UP000504635">
    <property type="component" value="Unplaced"/>
</dbReference>
<organism evidence="2 3">
    <name type="scientific">Sitophilus oryzae</name>
    <name type="common">Rice weevil</name>
    <name type="synonym">Curculio oryzae</name>
    <dbReference type="NCBI Taxonomy" id="7048"/>
    <lineage>
        <taxon>Eukaryota</taxon>
        <taxon>Metazoa</taxon>
        <taxon>Ecdysozoa</taxon>
        <taxon>Arthropoda</taxon>
        <taxon>Hexapoda</taxon>
        <taxon>Insecta</taxon>
        <taxon>Pterygota</taxon>
        <taxon>Neoptera</taxon>
        <taxon>Endopterygota</taxon>
        <taxon>Coleoptera</taxon>
        <taxon>Polyphaga</taxon>
        <taxon>Cucujiformia</taxon>
        <taxon>Curculionidae</taxon>
        <taxon>Dryophthorinae</taxon>
        <taxon>Sitophilus</taxon>
    </lineage>
</organism>
<feature type="chain" id="PRO_5044642958" evidence="1">
    <location>
        <begin position="24"/>
        <end position="165"/>
    </location>
</feature>
<accession>A0A6J2YVK6</accession>
<dbReference type="RefSeq" id="XP_030767222.1">
    <property type="nucleotide sequence ID" value="XM_030911362.1"/>
</dbReference>
<reference evidence="3 4" key="1">
    <citation type="submission" date="2025-04" db="UniProtKB">
        <authorList>
            <consortium name="RefSeq"/>
        </authorList>
    </citation>
    <scope>IDENTIFICATION</scope>
    <source>
        <tissue evidence="3 4">Gonads</tissue>
    </source>
</reference>
<keyword evidence="2" id="KW-1185">Reference proteome</keyword>
<name>A0A6J2YVK6_SITOR</name>
<evidence type="ECO:0000256" key="1">
    <source>
        <dbReference type="SAM" id="SignalP"/>
    </source>
</evidence>
<dbReference type="OrthoDB" id="8197466at2759"/>
<sequence length="165" mass="17907">MRQIFWSSAVLVCFLALVSVSECRSMVKREANPSIDPHHEHNDHHNLDDYRDKRKIEVIKGVKNALLGFVFDKINKFIDHKTHWVDQLDKQNILKNKAHGIEPPKDPVISLSSILSETIGHKLESAGPLINVVVGKLGSGSSGGSGHGSGGGAGFNFGSLVGGHQ</sequence>
<protein>
    <submittedName>
        <fullName evidence="3 4">Uncharacterized protein LOC115890984</fullName>
    </submittedName>
</protein>
<feature type="signal peptide" evidence="1">
    <location>
        <begin position="1"/>
        <end position="23"/>
    </location>
</feature>
<dbReference type="GeneID" id="115890984"/>
<evidence type="ECO:0000313" key="4">
    <source>
        <dbReference type="RefSeq" id="XP_030767222.1"/>
    </source>
</evidence>
<dbReference type="AlphaFoldDB" id="A0A6J2YVK6"/>
<evidence type="ECO:0000313" key="2">
    <source>
        <dbReference type="Proteomes" id="UP000504635"/>
    </source>
</evidence>
<keyword evidence="1" id="KW-0732">Signal</keyword>